<organism evidence="1 2">
    <name type="scientific">Polarella glacialis</name>
    <name type="common">Dinoflagellate</name>
    <dbReference type="NCBI Taxonomy" id="89957"/>
    <lineage>
        <taxon>Eukaryota</taxon>
        <taxon>Sar</taxon>
        <taxon>Alveolata</taxon>
        <taxon>Dinophyceae</taxon>
        <taxon>Suessiales</taxon>
        <taxon>Suessiaceae</taxon>
        <taxon>Polarella</taxon>
    </lineage>
</organism>
<protein>
    <submittedName>
        <fullName evidence="1">Uncharacterized protein</fullName>
    </submittedName>
</protein>
<comment type="caution">
    <text evidence="1">The sequence shown here is derived from an EMBL/GenBank/DDBJ whole genome shotgun (WGS) entry which is preliminary data.</text>
</comment>
<name>A0A813DVR5_POLGL</name>
<reference evidence="1" key="1">
    <citation type="submission" date="2021-02" db="EMBL/GenBank/DDBJ databases">
        <authorList>
            <person name="Dougan E. K."/>
            <person name="Rhodes N."/>
            <person name="Thang M."/>
            <person name="Chan C."/>
        </authorList>
    </citation>
    <scope>NUCLEOTIDE SEQUENCE</scope>
</reference>
<evidence type="ECO:0000313" key="1">
    <source>
        <dbReference type="EMBL" id="CAE8591444.1"/>
    </source>
</evidence>
<dbReference type="EMBL" id="CAJNNV010004940">
    <property type="protein sequence ID" value="CAE8591444.1"/>
    <property type="molecule type" value="Genomic_DNA"/>
</dbReference>
<feature type="non-terminal residue" evidence="1">
    <location>
        <position position="112"/>
    </location>
</feature>
<dbReference type="Proteomes" id="UP000654075">
    <property type="component" value="Unassembled WGS sequence"/>
</dbReference>
<keyword evidence="2" id="KW-1185">Reference proteome</keyword>
<dbReference type="AlphaFoldDB" id="A0A813DVR5"/>
<feature type="non-terminal residue" evidence="1">
    <location>
        <position position="1"/>
    </location>
</feature>
<proteinExistence type="predicted"/>
<sequence>SGEPKGGGVFRSILRAPQTETDWRRTFAEHCGLEASTKLRLWWFYSRKDDEKKHSFRVLDREVLKDEELPSHVNLVSKVVPIGSDGGLAQGEEKTSGEKLAEQLFKVANDPT</sequence>
<dbReference type="OrthoDB" id="410470at2759"/>
<gene>
    <name evidence="1" type="ORF">PGLA1383_LOCUS10113</name>
</gene>
<evidence type="ECO:0000313" key="2">
    <source>
        <dbReference type="Proteomes" id="UP000654075"/>
    </source>
</evidence>
<accession>A0A813DVR5</accession>